<keyword evidence="1" id="KW-1188">Viral release from host cell</keyword>
<keyword evidence="2" id="KW-0812">Transmembrane</keyword>
<organism evidence="4 5">
    <name type="scientific">Paenibacillus alvei</name>
    <name type="common">Bacillus alvei</name>
    <dbReference type="NCBI Taxonomy" id="44250"/>
    <lineage>
        <taxon>Bacteria</taxon>
        <taxon>Bacillati</taxon>
        <taxon>Bacillota</taxon>
        <taxon>Bacilli</taxon>
        <taxon>Bacillales</taxon>
        <taxon>Paenibacillaceae</taxon>
        <taxon>Paenibacillus</taxon>
    </lineage>
</organism>
<evidence type="ECO:0000313" key="5">
    <source>
        <dbReference type="Proteomes" id="UP001527090"/>
    </source>
</evidence>
<evidence type="ECO:0000259" key="3">
    <source>
        <dbReference type="Pfam" id="PF10145"/>
    </source>
</evidence>
<feature type="domain" description="Phage tail tape measure protein" evidence="3">
    <location>
        <begin position="118"/>
        <end position="311"/>
    </location>
</feature>
<name>A0ABT4E620_PAEAL</name>
<evidence type="ECO:0000313" key="4">
    <source>
        <dbReference type="EMBL" id="MCY9529172.1"/>
    </source>
</evidence>
<dbReference type="Pfam" id="PF10145">
    <property type="entry name" value="PhageMin_Tail"/>
    <property type="match status" value="1"/>
</dbReference>
<dbReference type="PANTHER" id="PTHR37813">
    <property type="entry name" value="FELS-2 PROPHAGE PROTEIN"/>
    <property type="match status" value="1"/>
</dbReference>
<comment type="caution">
    <text evidence="4">The sequence shown here is derived from an EMBL/GenBank/DDBJ whole genome shotgun (WGS) entry which is preliminary data.</text>
</comment>
<feature type="transmembrane region" description="Helical" evidence="2">
    <location>
        <begin position="473"/>
        <end position="491"/>
    </location>
</feature>
<dbReference type="PANTHER" id="PTHR37813:SF1">
    <property type="entry name" value="FELS-2 PROPHAGE PROTEIN"/>
    <property type="match status" value="1"/>
</dbReference>
<keyword evidence="2" id="KW-1133">Transmembrane helix</keyword>
<dbReference type="InterPro" id="IPR010090">
    <property type="entry name" value="Phage_tape_meas"/>
</dbReference>
<keyword evidence="2" id="KW-0472">Membrane</keyword>
<evidence type="ECO:0000256" key="1">
    <source>
        <dbReference type="ARBA" id="ARBA00022612"/>
    </source>
</evidence>
<sequence>MARVVHTILQLKDKYSQGIMRAGGRTEETRRQVQFLDNKVRGFKSSAVSAFTSATKSAAGMTAGFVALAGSAVGLVAGTQFATEMSSSLAQLRASTGATASETAALKREVADLYKQNIGESWSDLATSMATAKQVTGQTGEALKETTRQAVIYRDVFGEEVSQSIKASDTMMKNFGITSAQSYSLLVQGAQKGLNKSDELIDSANEYAPYFATLGFTADQMFDTFAAGLEKGAFNLDKVGDAVKEFNIRVKDDSKGTNEAFESLGLNAKKMAQTFAKGGPDAQKAFKQVVAAISSVKDPVQKNTIGVQLFGTMFEDLEKDVVAAMGSARKQFDMTKDSINEIADAKYSDIGSAFRGIKRDIEVGLFLPIAEKALPKVNEFATWVKSNMPNIRSWVEDGFAFGQKAIDGFSTAIKFAKDNAKWLTPVVVGLTAAIAAQKIVSTVTGLYKTWKTVTTGLTAAQAIMNVVMAANPLSWIALAIGAVVAAGVLLWQNWDTVKTKASELWTWLTEVWQGIREATMNAFDGVADKVKGAFENVVTFIKTPINAVINMINQVIDGLNSVSFTAPDWIPEWLGGGKTVGVNVPKIPNFKTGTGYFSGGLARTDEHGGEIKEYPNGTKVIPHDLSKRMLNGQGEVTINVYVQGNVIGNEEYANYMGNHIAQKVLIALGNV</sequence>
<accession>A0ABT4E620</accession>
<dbReference type="EMBL" id="JAMDLY010000008">
    <property type="protein sequence ID" value="MCY9529172.1"/>
    <property type="molecule type" value="Genomic_DNA"/>
</dbReference>
<dbReference type="Proteomes" id="UP001527090">
    <property type="component" value="Unassembled WGS sequence"/>
</dbReference>
<dbReference type="RefSeq" id="WP_268631897.1">
    <property type="nucleotide sequence ID" value="NZ_JAMDLY010000008.1"/>
</dbReference>
<protein>
    <submittedName>
        <fullName evidence="4">Phage tail tape measure protein</fullName>
    </submittedName>
</protein>
<evidence type="ECO:0000256" key="2">
    <source>
        <dbReference type="SAM" id="Phobius"/>
    </source>
</evidence>
<reference evidence="4 5" key="1">
    <citation type="submission" date="2022-05" db="EMBL/GenBank/DDBJ databases">
        <title>Genome Sequencing of Bee-Associated Microbes.</title>
        <authorList>
            <person name="Dunlap C."/>
        </authorList>
    </citation>
    <scope>NUCLEOTIDE SEQUENCE [LARGE SCALE GENOMIC DNA]</scope>
    <source>
        <strain evidence="4 5">NRRL NRS-750</strain>
    </source>
</reference>
<keyword evidence="5" id="KW-1185">Reference proteome</keyword>
<proteinExistence type="predicted"/>
<gene>
    <name evidence="4" type="ORF">M5X04_07460</name>
</gene>